<name>A0A0F9EH30_9ZZZZ</name>
<feature type="region of interest" description="Disordered" evidence="1">
    <location>
        <begin position="16"/>
        <end position="35"/>
    </location>
</feature>
<organism evidence="2">
    <name type="scientific">marine sediment metagenome</name>
    <dbReference type="NCBI Taxonomy" id="412755"/>
    <lineage>
        <taxon>unclassified sequences</taxon>
        <taxon>metagenomes</taxon>
        <taxon>ecological metagenomes</taxon>
    </lineage>
</organism>
<gene>
    <name evidence="2" type="ORF">LCGC14_2076690</name>
</gene>
<evidence type="ECO:0000313" key="2">
    <source>
        <dbReference type="EMBL" id="KKL73259.1"/>
    </source>
</evidence>
<dbReference type="EMBL" id="LAZR01025017">
    <property type="protein sequence ID" value="KKL73259.1"/>
    <property type="molecule type" value="Genomic_DNA"/>
</dbReference>
<sequence length="110" mass="13329">METRVDEKWEQVLDKRHTEQASKRARARRNREDKKKAIWDAHHSTSDERPLYLWRHWWRRRVCPDCGADGVSVRRYSVATSLNFWEEGLVYNCPKCPYMYGTYKKCMSDD</sequence>
<comment type="caution">
    <text evidence="2">The sequence shown here is derived from an EMBL/GenBank/DDBJ whole genome shotgun (WGS) entry which is preliminary data.</text>
</comment>
<accession>A0A0F9EH30</accession>
<reference evidence="2" key="1">
    <citation type="journal article" date="2015" name="Nature">
        <title>Complex archaea that bridge the gap between prokaryotes and eukaryotes.</title>
        <authorList>
            <person name="Spang A."/>
            <person name="Saw J.H."/>
            <person name="Jorgensen S.L."/>
            <person name="Zaremba-Niedzwiedzka K."/>
            <person name="Martijn J."/>
            <person name="Lind A.E."/>
            <person name="van Eijk R."/>
            <person name="Schleper C."/>
            <person name="Guy L."/>
            <person name="Ettema T.J."/>
        </authorList>
    </citation>
    <scope>NUCLEOTIDE SEQUENCE</scope>
</reference>
<dbReference type="AlphaFoldDB" id="A0A0F9EH30"/>
<evidence type="ECO:0000256" key="1">
    <source>
        <dbReference type="SAM" id="MobiDB-lite"/>
    </source>
</evidence>
<proteinExistence type="predicted"/>
<protein>
    <submittedName>
        <fullName evidence="2">Uncharacterized protein</fullName>
    </submittedName>
</protein>